<dbReference type="PROSITE" id="PS50844">
    <property type="entry name" value="AFP_LIKE"/>
    <property type="match status" value="1"/>
</dbReference>
<sequence length="346" mass="38559">MSNFIEIEGRRIGSDYEPLVIAELGINHNGSLSVAKEMVDSAKRAGVEVLKHQTHIIEDEMSSLAKKVIPGNSDKSIYEIMQSCALSEEEEFELKEYVEKAGMIFLSTPFSRAGADRLERMGVSAYKIGSGEMNNYPLLKHIASFGKPMIVSTGMNDLESVKKATDILQSFKVPFALLHTTNLYPTPPHLVRLGAMQEMMRAYPHIPIGLSDHTLNNNACKSAIALGASIVERHFSDHKDRIGPDIICSMDEEETRDLILSAKEIFSMRGGEKKATAEEQVTIDFAFSTCVSIAPIKKGEIFSKENLWVKRPALGEIKAEFYEEILGKRAKCDIESDTHLSWEMIE</sequence>
<dbReference type="InterPro" id="IPR051690">
    <property type="entry name" value="PseI-like"/>
</dbReference>
<organism evidence="2 3">
    <name type="scientific">Helicobacter brantae</name>
    <dbReference type="NCBI Taxonomy" id="375927"/>
    <lineage>
        <taxon>Bacteria</taxon>
        <taxon>Pseudomonadati</taxon>
        <taxon>Campylobacterota</taxon>
        <taxon>Epsilonproteobacteria</taxon>
        <taxon>Campylobacterales</taxon>
        <taxon>Helicobacteraceae</taxon>
        <taxon>Helicobacter</taxon>
    </lineage>
</organism>
<dbReference type="GO" id="GO:0047444">
    <property type="term" value="F:N-acylneuraminate-9-phosphate synthase activity"/>
    <property type="evidence" value="ECO:0007669"/>
    <property type="project" value="TreeGrafter"/>
</dbReference>
<gene>
    <name evidence="2" type="ORF">CQA58_02385</name>
</gene>
<evidence type="ECO:0000259" key="1">
    <source>
        <dbReference type="PROSITE" id="PS50844"/>
    </source>
</evidence>
<dbReference type="GO" id="GO:0016051">
    <property type="term" value="P:carbohydrate biosynthetic process"/>
    <property type="evidence" value="ECO:0007669"/>
    <property type="project" value="InterPro"/>
</dbReference>
<dbReference type="Proteomes" id="UP000257045">
    <property type="component" value="Unassembled WGS sequence"/>
</dbReference>
<proteinExistence type="predicted"/>
<dbReference type="InterPro" id="IPR057736">
    <property type="entry name" value="SAF_PseI/NeuA/NeuB"/>
</dbReference>
<dbReference type="InterPro" id="IPR036732">
    <property type="entry name" value="AFP_Neu5c_C_sf"/>
</dbReference>
<comment type="caution">
    <text evidence="2">The sequence shown here is derived from an EMBL/GenBank/DDBJ whole genome shotgun (WGS) entry which is preliminary data.</text>
</comment>
<dbReference type="Pfam" id="PF03102">
    <property type="entry name" value="NeuB"/>
    <property type="match status" value="1"/>
</dbReference>
<dbReference type="InterPro" id="IPR013132">
    <property type="entry name" value="PseI/NeuA/B-like_N"/>
</dbReference>
<dbReference type="OrthoDB" id="9781701at2"/>
<dbReference type="PANTHER" id="PTHR42966:SF1">
    <property type="entry name" value="SIALIC ACID SYNTHASE"/>
    <property type="match status" value="1"/>
</dbReference>
<dbReference type="SMART" id="SM00858">
    <property type="entry name" value="SAF"/>
    <property type="match status" value="1"/>
</dbReference>
<accession>A0A3D8J3J2</accession>
<dbReference type="SUPFAM" id="SSF51269">
    <property type="entry name" value="AFP III-like domain"/>
    <property type="match status" value="1"/>
</dbReference>
<feature type="domain" description="AFP-like" evidence="1">
    <location>
        <begin position="289"/>
        <end position="346"/>
    </location>
</feature>
<evidence type="ECO:0000313" key="3">
    <source>
        <dbReference type="Proteomes" id="UP000257045"/>
    </source>
</evidence>
<dbReference type="InterPro" id="IPR013785">
    <property type="entry name" value="Aldolase_TIM"/>
</dbReference>
<dbReference type="EMBL" id="NXLV01000003">
    <property type="protein sequence ID" value="RDU71414.1"/>
    <property type="molecule type" value="Genomic_DNA"/>
</dbReference>
<dbReference type="CDD" id="cd11615">
    <property type="entry name" value="SAF_NeuB_like"/>
    <property type="match status" value="1"/>
</dbReference>
<dbReference type="RefSeq" id="WP_115569126.1">
    <property type="nucleotide sequence ID" value="NZ_NXLV01000003.1"/>
</dbReference>
<dbReference type="Gene3D" id="3.90.1210.10">
    <property type="entry name" value="Antifreeze-like/N-acetylneuraminic acid synthase C-terminal domain"/>
    <property type="match status" value="1"/>
</dbReference>
<keyword evidence="3" id="KW-1185">Reference proteome</keyword>
<dbReference type="Gene3D" id="3.20.20.70">
    <property type="entry name" value="Aldolase class I"/>
    <property type="match status" value="1"/>
</dbReference>
<dbReference type="SUPFAM" id="SSF51569">
    <property type="entry name" value="Aldolase"/>
    <property type="match status" value="1"/>
</dbReference>
<dbReference type="InterPro" id="IPR006190">
    <property type="entry name" value="SAF_AFP_Neu5Ac"/>
</dbReference>
<name>A0A3D8J3J2_9HELI</name>
<dbReference type="Pfam" id="PF08666">
    <property type="entry name" value="SAF"/>
    <property type="match status" value="1"/>
</dbReference>
<dbReference type="AlphaFoldDB" id="A0A3D8J3J2"/>
<evidence type="ECO:0000313" key="2">
    <source>
        <dbReference type="EMBL" id="RDU71414.1"/>
    </source>
</evidence>
<protein>
    <submittedName>
        <fullName evidence="2">Polyhydroxyalkanoate biosynthesis repressor PhaR</fullName>
    </submittedName>
</protein>
<dbReference type="InterPro" id="IPR013974">
    <property type="entry name" value="SAF"/>
</dbReference>
<dbReference type="PANTHER" id="PTHR42966">
    <property type="entry name" value="N-ACETYLNEURAMINATE SYNTHASE"/>
    <property type="match status" value="1"/>
</dbReference>
<reference evidence="2 3" key="1">
    <citation type="submission" date="2018-04" db="EMBL/GenBank/DDBJ databases">
        <title>Novel Campyloabacter and Helicobacter Species and Strains.</title>
        <authorList>
            <person name="Mannion A.J."/>
            <person name="Shen Z."/>
            <person name="Fox J.G."/>
        </authorList>
    </citation>
    <scope>NUCLEOTIDE SEQUENCE [LARGE SCALE GENOMIC DNA]</scope>
    <source>
        <strain evidence="2 3">MIT 04-9366</strain>
    </source>
</reference>